<evidence type="ECO:0008006" key="5">
    <source>
        <dbReference type="Google" id="ProtNLM"/>
    </source>
</evidence>
<evidence type="ECO:0000313" key="4">
    <source>
        <dbReference type="Proteomes" id="UP000264541"/>
    </source>
</evidence>
<dbReference type="EMBL" id="QVTE01000025">
    <property type="protein sequence ID" value="RFU69462.1"/>
    <property type="molecule type" value="Genomic_DNA"/>
</dbReference>
<keyword evidence="4" id="KW-1185">Reference proteome</keyword>
<dbReference type="RefSeq" id="WP_117326526.1">
    <property type="nucleotide sequence ID" value="NZ_QVTE01000025.1"/>
</dbReference>
<accession>A0A372LR26</accession>
<feature type="region of interest" description="Disordered" evidence="1">
    <location>
        <begin position="25"/>
        <end position="61"/>
    </location>
</feature>
<dbReference type="Proteomes" id="UP000264541">
    <property type="component" value="Unassembled WGS sequence"/>
</dbReference>
<organism evidence="3 4">
    <name type="scientific">Peribacillus saganii</name>
    <dbReference type="NCBI Taxonomy" id="2303992"/>
    <lineage>
        <taxon>Bacteria</taxon>
        <taxon>Bacillati</taxon>
        <taxon>Bacillota</taxon>
        <taxon>Bacilli</taxon>
        <taxon>Bacillales</taxon>
        <taxon>Bacillaceae</taxon>
        <taxon>Peribacillus</taxon>
    </lineage>
</organism>
<protein>
    <recommendedName>
        <fullName evidence="5">Lipoprotein</fullName>
    </recommendedName>
</protein>
<proteinExistence type="predicted"/>
<sequence>MGKLKITAAAFMILLGMAACSPDKEKMVNEGDKNNPSVEKIKAKSEEEPKNNKQLTEKGGLGDTRKTLEKIYGENKGDVEIARFQDDFLIVTFEDHRAVNVQLQYEAKGDERPSEEEVLSDIKERIPKDALEVDRYKEEKDSIQEIIEYESDLLKEEASEYSFRDDEAGTFSVTLERDDQGIVLATLALGRGSIE</sequence>
<dbReference type="AlphaFoldDB" id="A0A372LR26"/>
<evidence type="ECO:0000256" key="1">
    <source>
        <dbReference type="SAM" id="MobiDB-lite"/>
    </source>
</evidence>
<feature type="compositionally biased region" description="Basic and acidic residues" evidence="1">
    <location>
        <begin position="25"/>
        <end position="51"/>
    </location>
</feature>
<dbReference type="OrthoDB" id="2850525at2"/>
<keyword evidence="2" id="KW-0732">Signal</keyword>
<reference evidence="3 4" key="1">
    <citation type="submission" date="2018-08" db="EMBL/GenBank/DDBJ databases">
        <title>Bacillus chawlae sp. nov., Bacillus glennii sp. nov., and Bacillus saganii sp. nov. Isolated from the Vehicle Assembly Building at Kennedy Space Center where the Viking Spacecraft were Assembled.</title>
        <authorList>
            <person name="Seuylemezian A."/>
            <person name="Vaishampayan P."/>
        </authorList>
    </citation>
    <scope>NUCLEOTIDE SEQUENCE [LARGE SCALE GENOMIC DNA]</scope>
    <source>
        <strain evidence="3 4">V47-23a</strain>
    </source>
</reference>
<feature type="chain" id="PRO_5038705592" description="Lipoprotein" evidence="2">
    <location>
        <begin position="22"/>
        <end position="195"/>
    </location>
</feature>
<evidence type="ECO:0000256" key="2">
    <source>
        <dbReference type="SAM" id="SignalP"/>
    </source>
</evidence>
<comment type="caution">
    <text evidence="3">The sequence shown here is derived from an EMBL/GenBank/DDBJ whole genome shotgun (WGS) entry which is preliminary data.</text>
</comment>
<gene>
    <name evidence="3" type="ORF">D0469_09595</name>
</gene>
<dbReference type="PROSITE" id="PS51257">
    <property type="entry name" value="PROKAR_LIPOPROTEIN"/>
    <property type="match status" value="1"/>
</dbReference>
<evidence type="ECO:0000313" key="3">
    <source>
        <dbReference type="EMBL" id="RFU69462.1"/>
    </source>
</evidence>
<name>A0A372LR26_9BACI</name>
<feature type="signal peptide" evidence="2">
    <location>
        <begin position="1"/>
        <end position="21"/>
    </location>
</feature>